<dbReference type="EMBL" id="CP136338">
    <property type="protein sequence ID" value="WOB11308.1"/>
    <property type="molecule type" value="Genomic_DNA"/>
</dbReference>
<evidence type="ECO:0000313" key="3">
    <source>
        <dbReference type="Proteomes" id="UP001303946"/>
    </source>
</evidence>
<keyword evidence="3" id="KW-1185">Reference proteome</keyword>
<dbReference type="InterPro" id="IPR032871">
    <property type="entry name" value="AHH_dom_containing"/>
</dbReference>
<dbReference type="Proteomes" id="UP001303946">
    <property type="component" value="Plasmid unnamed2"/>
</dbReference>
<evidence type="ECO:0000313" key="2">
    <source>
        <dbReference type="EMBL" id="WOB11308.1"/>
    </source>
</evidence>
<feature type="compositionally biased region" description="Polar residues" evidence="1">
    <location>
        <begin position="204"/>
        <end position="215"/>
    </location>
</feature>
<keyword evidence="2" id="KW-0614">Plasmid</keyword>
<feature type="region of interest" description="Disordered" evidence="1">
    <location>
        <begin position="193"/>
        <end position="225"/>
    </location>
</feature>
<geneLocation type="plasmid" evidence="2 3">
    <name>unnamed2</name>
</geneLocation>
<sequence length="225" mass="24474">MDIPVGNVLKDDKYLGAITRAIKNYPDHPRHHGVKMQAHHIISAKGVSLSGRGKNLVQIGYDINDLPNLVFIPCTLQGACHLGIQVHRGNHTAPVDQNKPDRDADKSITYHDMVRTQILDLALPLAKACTSTSAANAVTEINKVGKRILRWIQDSPGKAPLTAAAKSFQPGNPIGCGGVDAIGSLKGSVKPCPKERNHFRRQGRGQTSENITYQSDKPYRLVPGR</sequence>
<evidence type="ECO:0000256" key="1">
    <source>
        <dbReference type="SAM" id="MobiDB-lite"/>
    </source>
</evidence>
<gene>
    <name evidence="2" type="ORF">RXV79_27885</name>
</gene>
<dbReference type="Pfam" id="PF14412">
    <property type="entry name" value="AHH"/>
    <property type="match status" value="1"/>
</dbReference>
<proteinExistence type="predicted"/>
<reference evidence="2 3" key="1">
    <citation type="submission" date="2023-10" db="EMBL/GenBank/DDBJ databases">
        <title>Bacteria for the degradation of biodegradable plastic PBAT(Polybutylene adipate terephthalate).</title>
        <authorList>
            <person name="Weon H.-Y."/>
            <person name="Yeon J."/>
        </authorList>
    </citation>
    <scope>NUCLEOTIDE SEQUENCE [LARGE SCALE GENOMIC DNA]</scope>
    <source>
        <strain evidence="2 3">SBD 7-3</strain>
        <plasmid evidence="2 3">unnamed2</plasmid>
    </source>
</reference>
<dbReference type="RefSeq" id="WP_316704552.1">
    <property type="nucleotide sequence ID" value="NZ_CP136338.1"/>
</dbReference>
<organism evidence="2 3">
    <name type="scientific">Piscinibacter gummiphilus</name>
    <dbReference type="NCBI Taxonomy" id="946333"/>
    <lineage>
        <taxon>Bacteria</taxon>
        <taxon>Pseudomonadati</taxon>
        <taxon>Pseudomonadota</taxon>
        <taxon>Betaproteobacteria</taxon>
        <taxon>Burkholderiales</taxon>
        <taxon>Sphaerotilaceae</taxon>
        <taxon>Piscinibacter</taxon>
    </lineage>
</organism>
<protein>
    <submittedName>
        <fullName evidence="2">AHH domain-containing protein</fullName>
    </submittedName>
</protein>
<accession>A0ABZ0D8H3</accession>
<name>A0ABZ0D8H3_9BURK</name>